<name>A0ABU1T214_9ACTO</name>
<reference evidence="1 2" key="1">
    <citation type="submission" date="2023-07" db="EMBL/GenBank/DDBJ databases">
        <title>Sequencing the genomes of 1000 actinobacteria strains.</title>
        <authorList>
            <person name="Klenk H.-P."/>
        </authorList>
    </citation>
    <scope>NUCLEOTIDE SEQUENCE [LARGE SCALE GENOMIC DNA]</scope>
    <source>
        <strain evidence="1 2">DSM 15539</strain>
    </source>
</reference>
<accession>A0ABU1T214</accession>
<proteinExistence type="predicted"/>
<evidence type="ECO:0000313" key="2">
    <source>
        <dbReference type="Proteomes" id="UP001266099"/>
    </source>
</evidence>
<dbReference type="Proteomes" id="UP001266099">
    <property type="component" value="Unassembled WGS sequence"/>
</dbReference>
<evidence type="ECO:0000313" key="1">
    <source>
        <dbReference type="EMBL" id="MDR6939402.1"/>
    </source>
</evidence>
<keyword evidence="2" id="KW-1185">Reference proteome</keyword>
<sequence length="62" mass="6962">MTEIYSTDTDSGTLSVFEDANGTVRKIATIRLSKLKSQEEFLLKTLHGLSEKVRFGLVETQQ</sequence>
<comment type="caution">
    <text evidence="1">The sequence shown here is derived from an EMBL/GenBank/DDBJ whole genome shotgun (WGS) entry which is preliminary data.</text>
</comment>
<organism evidence="1 2">
    <name type="scientific">Arcanobacterium hippocoleae</name>
    <dbReference type="NCBI Taxonomy" id="149017"/>
    <lineage>
        <taxon>Bacteria</taxon>
        <taxon>Bacillati</taxon>
        <taxon>Actinomycetota</taxon>
        <taxon>Actinomycetes</taxon>
        <taxon>Actinomycetales</taxon>
        <taxon>Actinomycetaceae</taxon>
        <taxon>Arcanobacterium</taxon>
    </lineage>
</organism>
<dbReference type="EMBL" id="JAVDUJ010000001">
    <property type="protein sequence ID" value="MDR6939402.1"/>
    <property type="molecule type" value="Genomic_DNA"/>
</dbReference>
<gene>
    <name evidence="1" type="ORF">J2S36_000945</name>
</gene>
<protein>
    <submittedName>
        <fullName evidence="1">Uncharacterized protein</fullName>
    </submittedName>
</protein>